<evidence type="ECO:0000259" key="1">
    <source>
        <dbReference type="Pfam" id="PF06983"/>
    </source>
</evidence>
<protein>
    <submittedName>
        <fullName evidence="2">VOC family protein</fullName>
    </submittedName>
</protein>
<dbReference type="SUPFAM" id="SSF54593">
    <property type="entry name" value="Glyoxalase/Bleomycin resistance protein/Dihydroxybiphenyl dioxygenase"/>
    <property type="match status" value="1"/>
</dbReference>
<dbReference type="Proteomes" id="UP001596267">
    <property type="component" value="Unassembled WGS sequence"/>
</dbReference>
<reference evidence="3" key="1">
    <citation type="journal article" date="2019" name="Int. J. Syst. Evol. Microbiol.">
        <title>The Global Catalogue of Microorganisms (GCM) 10K type strain sequencing project: providing services to taxonomists for standard genome sequencing and annotation.</title>
        <authorList>
            <consortium name="The Broad Institute Genomics Platform"/>
            <consortium name="The Broad Institute Genome Sequencing Center for Infectious Disease"/>
            <person name="Wu L."/>
            <person name="Ma J."/>
        </authorList>
    </citation>
    <scope>NUCLEOTIDE SEQUENCE [LARGE SCALE GENOMIC DNA]</scope>
    <source>
        <strain evidence="3">CCUG 42001</strain>
    </source>
</reference>
<dbReference type="Pfam" id="PF06983">
    <property type="entry name" value="3-dmu-9_3-mt"/>
    <property type="match status" value="1"/>
</dbReference>
<feature type="domain" description="PhnB-like" evidence="1">
    <location>
        <begin position="4"/>
        <end position="135"/>
    </location>
</feature>
<dbReference type="InterPro" id="IPR029068">
    <property type="entry name" value="Glyas_Bleomycin-R_OHBP_Dase"/>
</dbReference>
<dbReference type="EMBL" id="JBHSTQ010000007">
    <property type="protein sequence ID" value="MFC6386707.1"/>
    <property type="molecule type" value="Genomic_DNA"/>
</dbReference>
<accession>A0ABW1WDR9</accession>
<gene>
    <name evidence="2" type="ORF">ACFP7A_08835</name>
</gene>
<dbReference type="PANTHER" id="PTHR33990">
    <property type="entry name" value="PROTEIN YJDN-RELATED"/>
    <property type="match status" value="1"/>
</dbReference>
<dbReference type="CDD" id="cd06588">
    <property type="entry name" value="PhnB_like"/>
    <property type="match status" value="1"/>
</dbReference>
<dbReference type="RefSeq" id="WP_253076986.1">
    <property type="nucleotide sequence ID" value="NZ_JAMXWN010000013.1"/>
</dbReference>
<dbReference type="InterPro" id="IPR028973">
    <property type="entry name" value="PhnB-like"/>
</dbReference>
<name>A0ABW1WDR9_9BACL</name>
<dbReference type="PANTHER" id="PTHR33990:SF1">
    <property type="entry name" value="PROTEIN YJDN"/>
    <property type="match status" value="1"/>
</dbReference>
<evidence type="ECO:0000313" key="2">
    <source>
        <dbReference type="EMBL" id="MFC6386707.1"/>
    </source>
</evidence>
<proteinExistence type="predicted"/>
<organism evidence="2 3">
    <name type="scientific">Sporolactobacillus kofuensis</name>
    <dbReference type="NCBI Taxonomy" id="269672"/>
    <lineage>
        <taxon>Bacteria</taxon>
        <taxon>Bacillati</taxon>
        <taxon>Bacillota</taxon>
        <taxon>Bacilli</taxon>
        <taxon>Bacillales</taxon>
        <taxon>Sporolactobacillaceae</taxon>
        <taxon>Sporolactobacillus</taxon>
    </lineage>
</organism>
<evidence type="ECO:0000313" key="3">
    <source>
        <dbReference type="Proteomes" id="UP001596267"/>
    </source>
</evidence>
<dbReference type="Gene3D" id="3.10.180.10">
    <property type="entry name" value="2,3-Dihydroxybiphenyl 1,2-Dioxygenase, domain 1"/>
    <property type="match status" value="1"/>
</dbReference>
<comment type="caution">
    <text evidence="2">The sequence shown here is derived from an EMBL/GenBank/DDBJ whole genome shotgun (WGS) entry which is preliminary data.</text>
</comment>
<keyword evidence="3" id="KW-1185">Reference proteome</keyword>
<sequence>MALKIAPYLMMNGNAEEAIQFYEKVLDAQVVFKQSFGEMPESPNAPLPEEAKNLVSHAMVKIGESDLMFSDNFPGQSSQTGDQITLCITSENKDKSTQFFNALSDGGQVKMPLQETFFSPAYGIVTDKFGITFQIFTDGKM</sequence>